<dbReference type="InParanoid" id="A0A2K3DT66"/>
<keyword evidence="2" id="KW-1185">Reference proteome</keyword>
<dbReference type="AlphaFoldDB" id="A0A2K3DT66"/>
<evidence type="ECO:0000313" key="2">
    <source>
        <dbReference type="Proteomes" id="UP000006906"/>
    </source>
</evidence>
<dbReference type="KEGG" id="cre:CHLRE_05g240600v5"/>
<organism evidence="1 2">
    <name type="scientific">Chlamydomonas reinhardtii</name>
    <name type="common">Chlamydomonas smithii</name>
    <dbReference type="NCBI Taxonomy" id="3055"/>
    <lineage>
        <taxon>Eukaryota</taxon>
        <taxon>Viridiplantae</taxon>
        <taxon>Chlorophyta</taxon>
        <taxon>core chlorophytes</taxon>
        <taxon>Chlorophyceae</taxon>
        <taxon>CS clade</taxon>
        <taxon>Chlamydomonadales</taxon>
        <taxon>Chlamydomonadaceae</taxon>
        <taxon>Chlamydomonas</taxon>
    </lineage>
</organism>
<evidence type="ECO:0000313" key="1">
    <source>
        <dbReference type="EMBL" id="PNW83723.1"/>
    </source>
</evidence>
<name>A0A2K3DT66_CHLRE</name>
<dbReference type="PaxDb" id="3055-EDO99856"/>
<dbReference type="EMBL" id="CM008966">
    <property type="protein sequence ID" value="PNW83723.1"/>
    <property type="molecule type" value="Genomic_DNA"/>
</dbReference>
<sequence length="165" mass="17075">MNISGFTSISQELAEHLGLAYQVLGGGGKEPLRGRPEPISALVDPIQIQLLNTDGGPLATFTAYLVFVTTDSHVDLQIAGDVVGGRSCIGDGQWSIGLPGSGALVPLPRLLPRRWRAGEPRTMPTTTTFSVAPDTYAEALARVAARAGDRARLAAAAAADTAAAV</sequence>
<dbReference type="RefSeq" id="XP_042924932.1">
    <property type="nucleotide sequence ID" value="XM_043062369.1"/>
</dbReference>
<dbReference type="Proteomes" id="UP000006906">
    <property type="component" value="Chromosome 5"/>
</dbReference>
<dbReference type="OrthoDB" id="558576at2759"/>
<gene>
    <name evidence="1" type="ORF">CHLRE_05g240600v5</name>
</gene>
<reference evidence="1 2" key="1">
    <citation type="journal article" date="2007" name="Science">
        <title>The Chlamydomonas genome reveals the evolution of key animal and plant functions.</title>
        <authorList>
            <person name="Merchant S.S."/>
            <person name="Prochnik S.E."/>
            <person name="Vallon O."/>
            <person name="Harris E.H."/>
            <person name="Karpowicz S.J."/>
            <person name="Witman G.B."/>
            <person name="Terry A."/>
            <person name="Salamov A."/>
            <person name="Fritz-Laylin L.K."/>
            <person name="Marechal-Drouard L."/>
            <person name="Marshall W.F."/>
            <person name="Qu L.H."/>
            <person name="Nelson D.R."/>
            <person name="Sanderfoot A.A."/>
            <person name="Spalding M.H."/>
            <person name="Kapitonov V.V."/>
            <person name="Ren Q."/>
            <person name="Ferris P."/>
            <person name="Lindquist E."/>
            <person name="Shapiro H."/>
            <person name="Lucas S.M."/>
            <person name="Grimwood J."/>
            <person name="Schmutz J."/>
            <person name="Cardol P."/>
            <person name="Cerutti H."/>
            <person name="Chanfreau G."/>
            <person name="Chen C.L."/>
            <person name="Cognat V."/>
            <person name="Croft M.T."/>
            <person name="Dent R."/>
            <person name="Dutcher S."/>
            <person name="Fernandez E."/>
            <person name="Fukuzawa H."/>
            <person name="Gonzalez-Ballester D."/>
            <person name="Gonzalez-Halphen D."/>
            <person name="Hallmann A."/>
            <person name="Hanikenne M."/>
            <person name="Hippler M."/>
            <person name="Inwood W."/>
            <person name="Jabbari K."/>
            <person name="Kalanon M."/>
            <person name="Kuras R."/>
            <person name="Lefebvre P.A."/>
            <person name="Lemaire S.D."/>
            <person name="Lobanov A.V."/>
            <person name="Lohr M."/>
            <person name="Manuell A."/>
            <person name="Meier I."/>
            <person name="Mets L."/>
            <person name="Mittag M."/>
            <person name="Mittelmeier T."/>
            <person name="Moroney J.V."/>
            <person name="Moseley J."/>
            <person name="Napoli C."/>
            <person name="Nedelcu A.M."/>
            <person name="Niyogi K."/>
            <person name="Novoselov S.V."/>
            <person name="Paulsen I.T."/>
            <person name="Pazour G."/>
            <person name="Purton S."/>
            <person name="Ral J.P."/>
            <person name="Riano-Pachon D.M."/>
            <person name="Riekhof W."/>
            <person name="Rymarquis L."/>
            <person name="Schroda M."/>
            <person name="Stern D."/>
            <person name="Umen J."/>
            <person name="Willows R."/>
            <person name="Wilson N."/>
            <person name="Zimmer S.L."/>
            <person name="Allmer J."/>
            <person name="Balk J."/>
            <person name="Bisova K."/>
            <person name="Chen C.J."/>
            <person name="Elias M."/>
            <person name="Gendler K."/>
            <person name="Hauser C."/>
            <person name="Lamb M.R."/>
            <person name="Ledford H."/>
            <person name="Long J.C."/>
            <person name="Minagawa J."/>
            <person name="Page M.D."/>
            <person name="Pan J."/>
            <person name="Pootakham W."/>
            <person name="Roje S."/>
            <person name="Rose A."/>
            <person name="Stahlberg E."/>
            <person name="Terauchi A.M."/>
            <person name="Yang P."/>
            <person name="Ball S."/>
            <person name="Bowler C."/>
            <person name="Dieckmann C.L."/>
            <person name="Gladyshev V.N."/>
            <person name="Green P."/>
            <person name="Jorgensen R."/>
            <person name="Mayfield S."/>
            <person name="Mueller-Roeber B."/>
            <person name="Rajamani S."/>
            <person name="Sayre R.T."/>
            <person name="Brokstein P."/>
            <person name="Dubchak I."/>
            <person name="Goodstein D."/>
            <person name="Hornick L."/>
            <person name="Huang Y.W."/>
            <person name="Jhaveri J."/>
            <person name="Luo Y."/>
            <person name="Martinez D."/>
            <person name="Ngau W.C."/>
            <person name="Otillar B."/>
            <person name="Poliakov A."/>
            <person name="Porter A."/>
            <person name="Szajkowski L."/>
            <person name="Werner G."/>
            <person name="Zhou K."/>
            <person name="Grigoriev I.V."/>
            <person name="Rokhsar D.S."/>
            <person name="Grossman A.R."/>
        </authorList>
    </citation>
    <scope>NUCLEOTIDE SEQUENCE [LARGE SCALE GENOMIC DNA]</scope>
    <source>
        <strain evidence="2">CC-503</strain>
    </source>
</reference>
<protein>
    <submittedName>
        <fullName evidence="1">Uncharacterized protein</fullName>
    </submittedName>
</protein>
<proteinExistence type="predicted"/>
<accession>A0A2K3DT66</accession>
<dbReference type="Gramene" id="PNW83723">
    <property type="protein sequence ID" value="PNW83723"/>
    <property type="gene ID" value="CHLRE_05g240600v5"/>
</dbReference>
<dbReference type="ExpressionAtlas" id="A0A2K3DT66">
    <property type="expression patterns" value="baseline and differential"/>
</dbReference>
<dbReference type="GeneID" id="66053424"/>